<protein>
    <submittedName>
        <fullName evidence="2">Uncharacterized protein</fullName>
    </submittedName>
</protein>
<keyword evidence="1" id="KW-0812">Transmembrane</keyword>
<dbReference type="Proteomes" id="UP000012128">
    <property type="component" value="Unassembled WGS sequence"/>
</dbReference>
<dbReference type="EMBL" id="AFLW02000081">
    <property type="protein sequence ID" value="EMM82584.1"/>
    <property type="molecule type" value="Genomic_DNA"/>
</dbReference>
<dbReference type="AlphaFoldDB" id="M6GJ70"/>
<feature type="transmembrane region" description="Helical" evidence="1">
    <location>
        <begin position="96"/>
        <end position="118"/>
    </location>
</feature>
<gene>
    <name evidence="2" type="ORF">LEP1GSC037_1766</name>
</gene>
<keyword evidence="1" id="KW-1133">Transmembrane helix</keyword>
<reference evidence="2 3" key="1">
    <citation type="submission" date="2013-01" db="EMBL/GenBank/DDBJ databases">
        <authorList>
            <person name="Harkins D.M."/>
            <person name="Durkin A.S."/>
            <person name="Brinkac L.M."/>
            <person name="Haft D.H."/>
            <person name="Selengut J.D."/>
            <person name="Sanka R."/>
            <person name="DePew J."/>
            <person name="Purushe J."/>
            <person name="Hospenthal D.R."/>
            <person name="Murray C.K."/>
            <person name="Pimentel G."/>
            <person name="Wasfy M."/>
            <person name="Parker T."/>
            <person name="Miller R.S."/>
            <person name="Vinetz J.M."/>
            <person name="Sutton G.G."/>
            <person name="Nierman W.C."/>
            <person name="Fouts D.E."/>
        </authorList>
    </citation>
    <scope>NUCLEOTIDE SEQUENCE [LARGE SCALE GENOMIC DNA]</scope>
    <source>
        <strain evidence="2 3">2006001854</strain>
    </source>
</reference>
<name>M6GJ70_LEPIR</name>
<evidence type="ECO:0000313" key="2">
    <source>
        <dbReference type="EMBL" id="EMM82584.1"/>
    </source>
</evidence>
<accession>M6GJ70</accession>
<feature type="transmembrane region" description="Helical" evidence="1">
    <location>
        <begin position="70"/>
        <end position="90"/>
    </location>
</feature>
<feature type="transmembrane region" description="Helical" evidence="1">
    <location>
        <begin position="37"/>
        <end position="58"/>
    </location>
</feature>
<sequence length="123" mass="13766">MCSDAFFHLLAYYMTDDSVFIQENVIIIMNFMQTKGVIILVPLLLSFFIGSLILSIGLKLQNVISKIPMVVFLITIFAGIPGAVIINKIFLYKRSIVSLIILGTFAIGQAWIGLEIILRKNNK</sequence>
<proteinExistence type="predicted"/>
<organism evidence="2 3">
    <name type="scientific">Leptospira interrogans str. 2006001854</name>
    <dbReference type="NCBI Taxonomy" id="1001590"/>
    <lineage>
        <taxon>Bacteria</taxon>
        <taxon>Pseudomonadati</taxon>
        <taxon>Spirochaetota</taxon>
        <taxon>Spirochaetia</taxon>
        <taxon>Leptospirales</taxon>
        <taxon>Leptospiraceae</taxon>
        <taxon>Leptospira</taxon>
    </lineage>
</organism>
<evidence type="ECO:0000256" key="1">
    <source>
        <dbReference type="SAM" id="Phobius"/>
    </source>
</evidence>
<comment type="caution">
    <text evidence="2">The sequence shown here is derived from an EMBL/GenBank/DDBJ whole genome shotgun (WGS) entry which is preliminary data.</text>
</comment>
<keyword evidence="1" id="KW-0472">Membrane</keyword>
<evidence type="ECO:0000313" key="3">
    <source>
        <dbReference type="Proteomes" id="UP000012128"/>
    </source>
</evidence>